<dbReference type="AlphaFoldDB" id="A4GAK8"/>
<evidence type="ECO:0000313" key="1">
    <source>
        <dbReference type="EMBL" id="CAL63545.1"/>
    </source>
</evidence>
<evidence type="ECO:0000313" key="2">
    <source>
        <dbReference type="Proteomes" id="UP000006697"/>
    </source>
</evidence>
<dbReference type="STRING" id="204773.HEAR3444"/>
<accession>A4GAK8</accession>
<protein>
    <submittedName>
        <fullName evidence="1">Uncharacterized protein</fullName>
    </submittedName>
</protein>
<name>A4GAK8_HERAR</name>
<gene>
    <name evidence="1" type="ordered locus">HEAR3444</name>
</gene>
<dbReference type="HOGENOM" id="CLU_2422926_0_0_4"/>
<dbReference type="OrthoDB" id="8777444at2"/>
<dbReference type="EMBL" id="CU207211">
    <property type="protein sequence ID" value="CAL63545.1"/>
    <property type="molecule type" value="Genomic_DNA"/>
</dbReference>
<dbReference type="KEGG" id="har:HEAR3444"/>
<keyword evidence="2" id="KW-1185">Reference proteome</keyword>
<reference evidence="1 2" key="1">
    <citation type="journal article" date="2007" name="PLoS Genet.">
        <title>A tale of two oxidation states: bacterial colonization of arsenic-rich environments.</title>
        <authorList>
            <person name="Muller D."/>
            <person name="Medigue C."/>
            <person name="Koechler S."/>
            <person name="Barbe V."/>
            <person name="Barakat M."/>
            <person name="Talla E."/>
            <person name="Bonnefoy V."/>
            <person name="Krin E."/>
            <person name="Arsene-Ploetze F."/>
            <person name="Carapito C."/>
            <person name="Chandler M."/>
            <person name="Cournoyer B."/>
            <person name="Cruveiller S."/>
            <person name="Dossat C."/>
            <person name="Duval S."/>
            <person name="Heymann M."/>
            <person name="Leize E."/>
            <person name="Lieutaud A."/>
            <person name="Lievremont D."/>
            <person name="Makita Y."/>
            <person name="Mangenot S."/>
            <person name="Nitschke W."/>
            <person name="Ortet P."/>
            <person name="Perdrial N."/>
            <person name="Schoepp B."/>
            <person name="Siguier N."/>
            <person name="Simeonova D.D."/>
            <person name="Rouy Z."/>
            <person name="Segurens B."/>
            <person name="Turlin E."/>
            <person name="Vallenet D."/>
            <person name="Van Dorsselaer A."/>
            <person name="Weiss S."/>
            <person name="Weissenbach J."/>
            <person name="Lett M.C."/>
            <person name="Danchin A."/>
            <person name="Bertin P.N."/>
        </authorList>
    </citation>
    <scope>NUCLEOTIDE SEQUENCE [LARGE SCALE GENOMIC DNA]</scope>
    <source>
        <strain evidence="2">ULPAs1</strain>
    </source>
</reference>
<organism evidence="1 2">
    <name type="scientific">Herminiimonas arsenicoxydans</name>
    <dbReference type="NCBI Taxonomy" id="204773"/>
    <lineage>
        <taxon>Bacteria</taxon>
        <taxon>Pseudomonadati</taxon>
        <taxon>Pseudomonadota</taxon>
        <taxon>Betaproteobacteria</taxon>
        <taxon>Burkholderiales</taxon>
        <taxon>Oxalobacteraceae</taxon>
        <taxon>Herminiimonas</taxon>
    </lineage>
</organism>
<sequence length="91" mass="10021">MKLEYKGYLISITAIEQAWGFSFGEWGGSYCVWQKGNPTPIKGFIEGTATSAYEAEKKALRIVKVAIDEALAKSSEQLLLSLAKLGDRFSL</sequence>
<proteinExistence type="predicted"/>
<dbReference type="Proteomes" id="UP000006697">
    <property type="component" value="Chromosome"/>
</dbReference>
<dbReference type="eggNOG" id="ENOG503168X">
    <property type="taxonomic scope" value="Bacteria"/>
</dbReference>